<evidence type="ECO:0000313" key="4">
    <source>
        <dbReference type="Proteomes" id="UP000621540"/>
    </source>
</evidence>
<dbReference type="RefSeq" id="WP_186981743.1">
    <property type="nucleotide sequence ID" value="NZ_JACOQH010000002.1"/>
</dbReference>
<accession>A0ABR7I8H5</accession>
<dbReference type="EMBL" id="JACOQH010000002">
    <property type="protein sequence ID" value="MBC5753251.1"/>
    <property type="molecule type" value="Genomic_DNA"/>
</dbReference>
<proteinExistence type="predicted"/>
<keyword evidence="2" id="KW-1133">Transmembrane helix</keyword>
<keyword evidence="2" id="KW-0472">Membrane</keyword>
<gene>
    <name evidence="3" type="ORF">H8Z76_04260</name>
</gene>
<evidence type="ECO:0000313" key="3">
    <source>
        <dbReference type="EMBL" id="MBC5753251.1"/>
    </source>
</evidence>
<evidence type="ECO:0008006" key="5">
    <source>
        <dbReference type="Google" id="ProtNLM"/>
    </source>
</evidence>
<protein>
    <recommendedName>
        <fullName evidence="5">Bypass of forespore C C-terminal domain-containing protein</fullName>
    </recommendedName>
</protein>
<evidence type="ECO:0000256" key="1">
    <source>
        <dbReference type="SAM" id="MobiDB-lite"/>
    </source>
</evidence>
<keyword evidence="2" id="KW-0812">Transmembrane</keyword>
<dbReference type="Proteomes" id="UP000621540">
    <property type="component" value="Unassembled WGS sequence"/>
</dbReference>
<name>A0ABR7I8H5_9FIRM</name>
<comment type="caution">
    <text evidence="3">The sequence shown here is derived from an EMBL/GenBank/DDBJ whole genome shotgun (WGS) entry which is preliminary data.</text>
</comment>
<evidence type="ECO:0000256" key="2">
    <source>
        <dbReference type="SAM" id="Phobius"/>
    </source>
</evidence>
<feature type="transmembrane region" description="Helical" evidence="2">
    <location>
        <begin position="15"/>
        <end position="35"/>
    </location>
</feature>
<organism evidence="3 4">
    <name type="scientific">Roseburia yibonii</name>
    <dbReference type="NCBI Taxonomy" id="2763063"/>
    <lineage>
        <taxon>Bacteria</taxon>
        <taxon>Bacillati</taxon>
        <taxon>Bacillota</taxon>
        <taxon>Clostridia</taxon>
        <taxon>Lachnospirales</taxon>
        <taxon>Lachnospiraceae</taxon>
        <taxon>Roseburia</taxon>
    </lineage>
</organism>
<keyword evidence="4" id="KW-1185">Reference proteome</keyword>
<sequence>MTGDVMMKKVNRIRLYFILGTVFGITGYFAGYRYVTGKFPEEITVMPETATEPETDQGRGAEEPDTEPVAESALIQKSYEYVIVAEDGYLSVYRADQKTKYMDTDISVKELNDDIKEEIRHGKKFENAEELYGFLENYSS</sequence>
<reference evidence="3 4" key="1">
    <citation type="submission" date="2020-08" db="EMBL/GenBank/DDBJ databases">
        <title>Genome public.</title>
        <authorList>
            <person name="Liu C."/>
            <person name="Sun Q."/>
        </authorList>
    </citation>
    <scope>NUCLEOTIDE SEQUENCE [LARGE SCALE GENOMIC DNA]</scope>
    <source>
        <strain evidence="3 4">BX0805</strain>
    </source>
</reference>
<feature type="region of interest" description="Disordered" evidence="1">
    <location>
        <begin position="46"/>
        <end position="69"/>
    </location>
</feature>